<keyword evidence="2" id="KW-1003">Cell membrane</keyword>
<dbReference type="InterPro" id="IPR032675">
    <property type="entry name" value="LRR_dom_sf"/>
</dbReference>
<proteinExistence type="predicted"/>
<dbReference type="Proteomes" id="UP000585474">
    <property type="component" value="Unassembled WGS sequence"/>
</dbReference>
<protein>
    <submittedName>
        <fullName evidence="8">Receptor like protein 29</fullName>
    </submittedName>
</protein>
<reference evidence="9" key="1">
    <citation type="submission" date="2019-07" db="EMBL/GenBank/DDBJ databases">
        <title>De Novo Assembly of kiwifruit Actinidia rufa.</title>
        <authorList>
            <person name="Sugita-Konishi S."/>
            <person name="Sato K."/>
            <person name="Mori E."/>
            <person name="Abe Y."/>
            <person name="Kisaki G."/>
            <person name="Hamano K."/>
            <person name="Suezawa K."/>
            <person name="Otani M."/>
            <person name="Fukuda T."/>
            <person name="Manabe T."/>
            <person name="Gomi K."/>
            <person name="Tabuchi M."/>
            <person name="Akimitsu K."/>
            <person name="Kataoka I."/>
        </authorList>
    </citation>
    <scope>NUCLEOTIDE SEQUENCE [LARGE SCALE GENOMIC DNA]</scope>
    <source>
        <strain evidence="9">cv. Fuchu</strain>
    </source>
</reference>
<comment type="caution">
    <text evidence="8">The sequence shown here is derived from an EMBL/GenBank/DDBJ whole genome shotgun (WGS) entry which is preliminary data.</text>
</comment>
<dbReference type="Gene3D" id="3.80.10.10">
    <property type="entry name" value="Ribonuclease Inhibitor"/>
    <property type="match status" value="2"/>
</dbReference>
<evidence type="ECO:0000256" key="7">
    <source>
        <dbReference type="SAM" id="SignalP"/>
    </source>
</evidence>
<dbReference type="Pfam" id="PF13855">
    <property type="entry name" value="LRR_8"/>
    <property type="match status" value="2"/>
</dbReference>
<dbReference type="PANTHER" id="PTHR48009">
    <property type="entry name" value="LEUCINE-RICH REPEAT (LRR) FAMILY PROTEIN"/>
    <property type="match status" value="1"/>
</dbReference>
<dbReference type="SUPFAM" id="SSF52058">
    <property type="entry name" value="L domain-like"/>
    <property type="match status" value="1"/>
</dbReference>
<keyword evidence="3" id="KW-0433">Leucine-rich repeat</keyword>
<keyword evidence="5" id="KW-0677">Repeat</keyword>
<dbReference type="GO" id="GO:0051707">
    <property type="term" value="P:response to other organism"/>
    <property type="evidence" value="ECO:0007669"/>
    <property type="project" value="UniProtKB-ARBA"/>
</dbReference>
<keyword evidence="8" id="KW-0675">Receptor</keyword>
<dbReference type="EMBL" id="BJWL01000449">
    <property type="protein sequence ID" value="GFS45462.1"/>
    <property type="molecule type" value="Genomic_DNA"/>
</dbReference>
<dbReference type="AlphaFoldDB" id="A0A7J0DZ65"/>
<feature type="chain" id="PRO_5029739052" evidence="7">
    <location>
        <begin position="26"/>
        <end position="333"/>
    </location>
</feature>
<dbReference type="FunFam" id="3.80.10.10:FF:000269">
    <property type="entry name" value="Piriformospora indica-insensitive protein 2"/>
    <property type="match status" value="1"/>
</dbReference>
<keyword evidence="9" id="KW-1185">Reference proteome</keyword>
<keyword evidence="6" id="KW-0472">Membrane</keyword>
<dbReference type="PANTHER" id="PTHR48009:SF4">
    <property type="entry name" value="LEUCINE-RICH REPEAT (LRR) FAMILY PROTEIN"/>
    <property type="match status" value="1"/>
</dbReference>
<name>A0A7J0DZ65_9ERIC</name>
<comment type="subcellular location">
    <subcellularLocation>
        <location evidence="1">Cell membrane</location>
    </subcellularLocation>
</comment>
<evidence type="ECO:0000313" key="9">
    <source>
        <dbReference type="Proteomes" id="UP000585474"/>
    </source>
</evidence>
<gene>
    <name evidence="8" type="ORF">Acr_00g0096170</name>
</gene>
<organism evidence="8 9">
    <name type="scientific">Actinidia rufa</name>
    <dbReference type="NCBI Taxonomy" id="165716"/>
    <lineage>
        <taxon>Eukaryota</taxon>
        <taxon>Viridiplantae</taxon>
        <taxon>Streptophyta</taxon>
        <taxon>Embryophyta</taxon>
        <taxon>Tracheophyta</taxon>
        <taxon>Spermatophyta</taxon>
        <taxon>Magnoliopsida</taxon>
        <taxon>eudicotyledons</taxon>
        <taxon>Gunneridae</taxon>
        <taxon>Pentapetalae</taxon>
        <taxon>asterids</taxon>
        <taxon>Ericales</taxon>
        <taxon>Actinidiaceae</taxon>
        <taxon>Actinidia</taxon>
    </lineage>
</organism>
<sequence length="333" mass="36219">MSCYSFPLSLLLLLLSLPSIPSVSSTNDHRPNNKTLQPNSMNLSELETLFKIMDTMSSDHTWRLSYPDPCQTGGLSWPGIECKPGYDNLLHVTRLDFGTPPNPNCKPTATFPSLIFELPYLQSVFFFHCFTRTKTTLSVSPNRVINSSLQQLSLRSNPALIGPIPPQISSLKSLQILTLSQNSLSGLIPVEVFGLTFLVHLDLSYNFLMGTLPHKLGSLKNLIGLDLSYNALTGTIPATIGQLGMLQKLDLSSNSLFGAIPDTIENLNSLELCLSPSEAHSVNVGVGVCGNNQTGSLIHPLEKSQAPPCGFSRLHILFGALGFLALQLMRVSI</sequence>
<evidence type="ECO:0000256" key="1">
    <source>
        <dbReference type="ARBA" id="ARBA00004236"/>
    </source>
</evidence>
<feature type="signal peptide" evidence="7">
    <location>
        <begin position="1"/>
        <end position="25"/>
    </location>
</feature>
<evidence type="ECO:0000256" key="6">
    <source>
        <dbReference type="ARBA" id="ARBA00023136"/>
    </source>
</evidence>
<dbReference type="InterPro" id="IPR001611">
    <property type="entry name" value="Leu-rich_rpt"/>
</dbReference>
<dbReference type="GO" id="GO:0005886">
    <property type="term" value="C:plasma membrane"/>
    <property type="evidence" value="ECO:0007669"/>
    <property type="project" value="UniProtKB-SubCell"/>
</dbReference>
<dbReference type="PRINTS" id="PR00019">
    <property type="entry name" value="LEURICHRPT"/>
</dbReference>
<evidence type="ECO:0000256" key="5">
    <source>
        <dbReference type="ARBA" id="ARBA00022737"/>
    </source>
</evidence>
<dbReference type="InterPro" id="IPR053213">
    <property type="entry name" value="RLP29"/>
</dbReference>
<evidence type="ECO:0000313" key="8">
    <source>
        <dbReference type="EMBL" id="GFS45462.1"/>
    </source>
</evidence>
<accession>A0A7J0DZ65</accession>
<evidence type="ECO:0000256" key="4">
    <source>
        <dbReference type="ARBA" id="ARBA00022729"/>
    </source>
</evidence>
<keyword evidence="4 7" id="KW-0732">Signal</keyword>
<evidence type="ECO:0000256" key="3">
    <source>
        <dbReference type="ARBA" id="ARBA00022614"/>
    </source>
</evidence>
<dbReference type="OrthoDB" id="676979at2759"/>
<evidence type="ECO:0000256" key="2">
    <source>
        <dbReference type="ARBA" id="ARBA00022475"/>
    </source>
</evidence>